<evidence type="ECO:0000256" key="1">
    <source>
        <dbReference type="SAM" id="MobiDB-lite"/>
    </source>
</evidence>
<dbReference type="Proteomes" id="UP001386437">
    <property type="component" value="Unassembled WGS sequence"/>
</dbReference>
<accession>A0ABU8J3Q2</accession>
<protein>
    <submittedName>
        <fullName evidence="2">Uncharacterized protein</fullName>
    </submittedName>
</protein>
<feature type="region of interest" description="Disordered" evidence="1">
    <location>
        <begin position="51"/>
        <end position="76"/>
    </location>
</feature>
<name>A0ABU8J3Q2_9BURK</name>
<reference evidence="2 3" key="1">
    <citation type="journal article" date="2022" name="Arch. Microbiol.">
        <title>Paraburkholderia bengalensis sp. nov. isolated from roots of Oryza sativa, IR64.</title>
        <authorList>
            <person name="Nag P."/>
            <person name="Mondal N."/>
            <person name="Sarkar J."/>
            <person name="Das S."/>
        </authorList>
    </citation>
    <scope>NUCLEOTIDE SEQUENCE [LARGE SCALE GENOMIC DNA]</scope>
    <source>
        <strain evidence="2 3">IR64_4_BI</strain>
    </source>
</reference>
<evidence type="ECO:0000313" key="2">
    <source>
        <dbReference type="EMBL" id="MEI6002441.1"/>
    </source>
</evidence>
<sequence>MKTDLAELIDAISTANGRISINDLSASEIDSLRDKIVWAYSDQRAPGRLSVRRAGLSPEGNSEGTGDCDWESAIRL</sequence>
<dbReference type="RefSeq" id="WP_336602068.1">
    <property type="nucleotide sequence ID" value="NZ_JACFYJ010000112.1"/>
</dbReference>
<comment type="caution">
    <text evidence="2">The sequence shown here is derived from an EMBL/GenBank/DDBJ whole genome shotgun (WGS) entry which is preliminary data.</text>
</comment>
<gene>
    <name evidence="2" type="ORF">H3V53_36575</name>
</gene>
<organism evidence="2 3">
    <name type="scientific">Paraburkholderia bengalensis</name>
    <dbReference type="NCBI Taxonomy" id="2747562"/>
    <lineage>
        <taxon>Bacteria</taxon>
        <taxon>Pseudomonadati</taxon>
        <taxon>Pseudomonadota</taxon>
        <taxon>Betaproteobacteria</taxon>
        <taxon>Burkholderiales</taxon>
        <taxon>Burkholderiaceae</taxon>
        <taxon>Paraburkholderia</taxon>
    </lineage>
</organism>
<proteinExistence type="predicted"/>
<dbReference type="EMBL" id="JACFYJ010000112">
    <property type="protein sequence ID" value="MEI6002441.1"/>
    <property type="molecule type" value="Genomic_DNA"/>
</dbReference>
<evidence type="ECO:0000313" key="3">
    <source>
        <dbReference type="Proteomes" id="UP001386437"/>
    </source>
</evidence>
<keyword evidence="3" id="KW-1185">Reference proteome</keyword>